<name>A0A9Q1Q5J1_9CARY</name>
<proteinExistence type="predicted"/>
<reference evidence="1" key="1">
    <citation type="submission" date="2022-04" db="EMBL/GenBank/DDBJ databases">
        <title>Carnegiea gigantea Genome sequencing and assembly v2.</title>
        <authorList>
            <person name="Copetti D."/>
            <person name="Sanderson M.J."/>
            <person name="Burquez A."/>
            <person name="Wojciechowski M.F."/>
        </authorList>
    </citation>
    <scope>NUCLEOTIDE SEQUENCE</scope>
    <source>
        <strain evidence="1">SGP5-SGP5p</strain>
        <tissue evidence="1">Aerial part</tissue>
    </source>
</reference>
<dbReference type="AlphaFoldDB" id="A0A9Q1Q5J1"/>
<dbReference type="EMBL" id="JAKOGI010000823">
    <property type="protein sequence ID" value="KAJ8430107.1"/>
    <property type="molecule type" value="Genomic_DNA"/>
</dbReference>
<comment type="caution">
    <text evidence="1">The sequence shown here is derived from an EMBL/GenBank/DDBJ whole genome shotgun (WGS) entry which is preliminary data.</text>
</comment>
<gene>
    <name evidence="1" type="ORF">Cgig2_007171</name>
</gene>
<accession>A0A9Q1Q5J1</accession>
<evidence type="ECO:0000313" key="2">
    <source>
        <dbReference type="Proteomes" id="UP001153076"/>
    </source>
</evidence>
<dbReference type="Proteomes" id="UP001153076">
    <property type="component" value="Unassembled WGS sequence"/>
</dbReference>
<keyword evidence="2" id="KW-1185">Reference proteome</keyword>
<evidence type="ECO:0000313" key="1">
    <source>
        <dbReference type="EMBL" id="KAJ8430107.1"/>
    </source>
</evidence>
<organism evidence="1 2">
    <name type="scientific">Carnegiea gigantea</name>
    <dbReference type="NCBI Taxonomy" id="171969"/>
    <lineage>
        <taxon>Eukaryota</taxon>
        <taxon>Viridiplantae</taxon>
        <taxon>Streptophyta</taxon>
        <taxon>Embryophyta</taxon>
        <taxon>Tracheophyta</taxon>
        <taxon>Spermatophyta</taxon>
        <taxon>Magnoliopsida</taxon>
        <taxon>eudicotyledons</taxon>
        <taxon>Gunneridae</taxon>
        <taxon>Pentapetalae</taxon>
        <taxon>Caryophyllales</taxon>
        <taxon>Cactineae</taxon>
        <taxon>Cactaceae</taxon>
        <taxon>Cactoideae</taxon>
        <taxon>Echinocereeae</taxon>
        <taxon>Carnegiea</taxon>
    </lineage>
</organism>
<sequence length="192" mass="22016">MASLLVQRYKSIRILTSIWWVSCFLLVSPRNISMLLTNQDIPILDNLSFMNSLLLFCALEKSQTSLSEPLLHEEPKETNKKPSTFSQLTFSWINPLFCVDYSRPSVLGDIPNLFSEDEANIFYQKFMAPVQHPHRDTCLDYCNGNSSFPSTPLCVCELLKQKRGESREGTILVVRTILVKVARSLSQRHCHF</sequence>
<protein>
    <submittedName>
        <fullName evidence="1">Uncharacterized protein</fullName>
    </submittedName>
</protein>